<dbReference type="Gene3D" id="3.40.50.2300">
    <property type="match status" value="1"/>
</dbReference>
<evidence type="ECO:0000259" key="14">
    <source>
        <dbReference type="PROSITE" id="PS50929"/>
    </source>
</evidence>
<evidence type="ECO:0000256" key="1">
    <source>
        <dbReference type="ARBA" id="ARBA00004651"/>
    </source>
</evidence>
<keyword evidence="9 11" id="KW-0472">Membrane</keyword>
<reference evidence="16" key="1">
    <citation type="submission" date="2016-01" db="EMBL/GenBank/DDBJ databases">
        <authorList>
            <person name="Peeters Charlotte."/>
        </authorList>
    </citation>
    <scope>NUCLEOTIDE SEQUENCE [LARGE SCALE GENOMIC DNA]</scope>
</reference>
<keyword evidence="8 11" id="KW-1133">Transmembrane helix</keyword>
<evidence type="ECO:0000256" key="5">
    <source>
        <dbReference type="ARBA" id="ARBA00022692"/>
    </source>
</evidence>
<accession>A0A158D7Q0</accession>
<keyword evidence="16" id="KW-1185">Reference proteome</keyword>
<dbReference type="InterPro" id="IPR039421">
    <property type="entry name" value="Type_1_exporter"/>
</dbReference>
<name>A0A158D7Q0_9BURK</name>
<evidence type="ECO:0000256" key="2">
    <source>
        <dbReference type="ARBA" id="ARBA00022448"/>
    </source>
</evidence>
<dbReference type="Gene3D" id="3.40.50.300">
    <property type="entry name" value="P-loop containing nucleotide triphosphate hydrolases"/>
    <property type="match status" value="1"/>
</dbReference>
<keyword evidence="6" id="KW-0547">Nucleotide-binding</keyword>
<evidence type="ECO:0000256" key="8">
    <source>
        <dbReference type="ARBA" id="ARBA00022989"/>
    </source>
</evidence>
<evidence type="ECO:0000256" key="6">
    <source>
        <dbReference type="ARBA" id="ARBA00022741"/>
    </source>
</evidence>
<dbReference type="Pfam" id="PF00072">
    <property type="entry name" value="Response_reg"/>
    <property type="match status" value="1"/>
</dbReference>
<evidence type="ECO:0000256" key="7">
    <source>
        <dbReference type="ARBA" id="ARBA00022840"/>
    </source>
</evidence>
<dbReference type="PROSITE" id="PS50929">
    <property type="entry name" value="ABC_TM1F"/>
    <property type="match status" value="1"/>
</dbReference>
<dbReference type="CDD" id="cd18582">
    <property type="entry name" value="ABC_6TM_ATM1_ABCB7"/>
    <property type="match status" value="1"/>
</dbReference>
<dbReference type="GO" id="GO:0016887">
    <property type="term" value="F:ATP hydrolysis activity"/>
    <property type="evidence" value="ECO:0007669"/>
    <property type="project" value="InterPro"/>
</dbReference>
<keyword evidence="7" id="KW-0067">ATP-binding</keyword>
<dbReference type="InterPro" id="IPR001789">
    <property type="entry name" value="Sig_transdc_resp-reg_receiver"/>
</dbReference>
<comment type="subcellular location">
    <subcellularLocation>
        <location evidence="1">Cell membrane</location>
        <topology evidence="1">Multi-pass membrane protein</topology>
    </subcellularLocation>
</comment>
<evidence type="ECO:0000256" key="11">
    <source>
        <dbReference type="SAM" id="Phobius"/>
    </source>
</evidence>
<dbReference type="Gene3D" id="3.30.565.10">
    <property type="entry name" value="Histidine kinase-like ATPase, C-terminal domain"/>
    <property type="match status" value="1"/>
</dbReference>
<dbReference type="GO" id="GO:0005524">
    <property type="term" value="F:ATP binding"/>
    <property type="evidence" value="ECO:0007669"/>
    <property type="project" value="UniProtKB-KW"/>
</dbReference>
<dbReference type="Pfam" id="PF00005">
    <property type="entry name" value="ABC_tran"/>
    <property type="match status" value="1"/>
</dbReference>
<dbReference type="Gene3D" id="1.20.1560.10">
    <property type="entry name" value="ABC transporter type 1, transmembrane domain"/>
    <property type="match status" value="1"/>
</dbReference>
<dbReference type="GO" id="GO:0140359">
    <property type="term" value="F:ABC-type transporter activity"/>
    <property type="evidence" value="ECO:0007669"/>
    <property type="project" value="InterPro"/>
</dbReference>
<dbReference type="InterPro" id="IPR003439">
    <property type="entry name" value="ABC_transporter-like_ATP-bd"/>
</dbReference>
<dbReference type="InterPro" id="IPR036890">
    <property type="entry name" value="HATPase_C_sf"/>
</dbReference>
<evidence type="ECO:0000313" key="16">
    <source>
        <dbReference type="Proteomes" id="UP000054624"/>
    </source>
</evidence>
<keyword evidence="10" id="KW-0597">Phosphoprotein</keyword>
<evidence type="ECO:0000256" key="4">
    <source>
        <dbReference type="ARBA" id="ARBA00022519"/>
    </source>
</evidence>
<feature type="transmembrane region" description="Helical" evidence="11">
    <location>
        <begin position="173"/>
        <end position="193"/>
    </location>
</feature>
<dbReference type="SUPFAM" id="SSF52540">
    <property type="entry name" value="P-loop containing nucleoside triphosphate hydrolases"/>
    <property type="match status" value="1"/>
</dbReference>
<feature type="transmembrane region" description="Helical" evidence="11">
    <location>
        <begin position="142"/>
        <end position="167"/>
    </location>
</feature>
<dbReference type="SMART" id="SM00382">
    <property type="entry name" value="AAA"/>
    <property type="match status" value="1"/>
</dbReference>
<dbReference type="InterPro" id="IPR027417">
    <property type="entry name" value="P-loop_NTPase"/>
</dbReference>
<protein>
    <submittedName>
        <fullName evidence="15">Response regulator receiver protein</fullName>
    </submittedName>
</protein>
<dbReference type="SUPFAM" id="SSF52172">
    <property type="entry name" value="CheY-like"/>
    <property type="match status" value="1"/>
</dbReference>
<organism evidence="15 16">
    <name type="scientific">Caballeronia temeraria</name>
    <dbReference type="NCBI Taxonomy" id="1777137"/>
    <lineage>
        <taxon>Bacteria</taxon>
        <taxon>Pseudomonadati</taxon>
        <taxon>Pseudomonadota</taxon>
        <taxon>Betaproteobacteria</taxon>
        <taxon>Burkholderiales</taxon>
        <taxon>Burkholderiaceae</taxon>
        <taxon>Caballeronia</taxon>
    </lineage>
</organism>
<gene>
    <name evidence="15" type="ORF">AWB76_06532</name>
</gene>
<feature type="domain" description="Response regulatory" evidence="12">
    <location>
        <begin position="754"/>
        <end position="881"/>
    </location>
</feature>
<dbReference type="PANTHER" id="PTHR24221">
    <property type="entry name" value="ATP-BINDING CASSETTE SUB-FAMILY B"/>
    <property type="match status" value="1"/>
</dbReference>
<dbReference type="InterPro" id="IPR036640">
    <property type="entry name" value="ABC1_TM_sf"/>
</dbReference>
<feature type="transmembrane region" description="Helical" evidence="11">
    <location>
        <begin position="255"/>
        <end position="276"/>
    </location>
</feature>
<dbReference type="PROSITE" id="PS50110">
    <property type="entry name" value="RESPONSE_REGULATORY"/>
    <property type="match status" value="1"/>
</dbReference>
<dbReference type="STRING" id="1777137.AWB76_06532"/>
<keyword evidence="3" id="KW-1003">Cell membrane</keyword>
<dbReference type="SMART" id="SM00448">
    <property type="entry name" value="REC"/>
    <property type="match status" value="1"/>
</dbReference>
<dbReference type="PANTHER" id="PTHR24221:SF654">
    <property type="entry name" value="ATP-BINDING CASSETTE SUB-FAMILY B MEMBER 6"/>
    <property type="match status" value="1"/>
</dbReference>
<dbReference type="InterPro" id="IPR011006">
    <property type="entry name" value="CheY-like_superfamily"/>
</dbReference>
<evidence type="ECO:0000259" key="12">
    <source>
        <dbReference type="PROSITE" id="PS50110"/>
    </source>
</evidence>
<dbReference type="GO" id="GO:0000160">
    <property type="term" value="P:phosphorelay signal transduction system"/>
    <property type="evidence" value="ECO:0007669"/>
    <property type="project" value="InterPro"/>
</dbReference>
<evidence type="ECO:0000256" key="10">
    <source>
        <dbReference type="PROSITE-ProRule" id="PRU00169"/>
    </source>
</evidence>
<keyword evidence="4" id="KW-0997">Cell inner membrane</keyword>
<proteinExistence type="predicted"/>
<dbReference type="PROSITE" id="PS00211">
    <property type="entry name" value="ABC_TRANSPORTER_1"/>
    <property type="match status" value="1"/>
</dbReference>
<sequence>MTPQASPDLARSRLRRRIAADLWRAVWAWRYQTAASVALMIAARLAVVSVPLMLKRVIDEFSHPASGVVFPVFLVLSYVLLRYLGDVLNEARDVVFSIVTQRTVASFTERTFAHLHALGARFHAQRETGAVVRDVQKGADGIGFLLGTSLFTIVPVMIEIGTIVAVMTSRYSLEFVAVIGVTFVLYAAWTFVFTRYRMRFQRAVNGLEAQSDSRLVDSLLNYETVKYFASENTETGRLSGVLEQWVHARIANQRALTLLHVGQSTIIALGIAAVMLRAAQLVVAGTMSVGDLVLVNAYIVQVCNPLNTLGFVFRETNDAVVNVERMFAILLSRGRVREDIDEAHARPLVLTAGEIEFDHVGFGYDPARQILRDVDFRAHPGKKLAVVGGSGSGKSTLVKLLFRLYEPTTGAIRIDGQDLAQVTQDSLRAAIGIVPQDTVLFNDTIAYNIGYGSRDATRAEIAQAARAAQLDGFIERLPDHYDTRVGERGVRLSGGERQRIAIARAILKNPRIIVFDEATSALDTRSERAIQNELDRLAQGRTSIVIAHRLSTVVDADWILVMEHGRIVEQGQHDELLAREGVYARMWSLQWQQGELEHAQRRVSAQAVGLDALVAGVVDALHDEIAARGVNLYTVIDEPGLRVSGDASVLQQIVAELCRAQMKAAVRGERVELRVFREDNHASLTVMGQRPSPADISPQQMRRLEKALTETGGSFAARYIDRHIAYVATLPLRPVLDDPESAEAAPDDALRGVTVMVLDDQEDARDALEAVLESVGAHVVPCASGDEALTRLRGLPTAQWPDVLLCDIFLGGEQDGYDVLRLIREEEASRAATLMERMPAIALTGHAQADARSRAQAAGFQAHLTKPVLAPKLIATIGGVTSRAA</sequence>
<dbReference type="PROSITE" id="PS50893">
    <property type="entry name" value="ABC_TRANSPORTER_2"/>
    <property type="match status" value="1"/>
</dbReference>
<dbReference type="OrthoDB" id="8554730at2"/>
<dbReference type="AlphaFoldDB" id="A0A158D7Q0"/>
<feature type="transmembrane region" description="Helical" evidence="11">
    <location>
        <begin position="34"/>
        <end position="54"/>
    </location>
</feature>
<keyword evidence="2" id="KW-0813">Transport</keyword>
<dbReference type="InterPro" id="IPR011527">
    <property type="entry name" value="ABC1_TM_dom"/>
</dbReference>
<keyword evidence="5 11" id="KW-0812">Transmembrane</keyword>
<feature type="modified residue" description="4-aspartylphosphate" evidence="10">
    <location>
        <position position="807"/>
    </location>
</feature>
<dbReference type="Proteomes" id="UP000054624">
    <property type="component" value="Unassembled WGS sequence"/>
</dbReference>
<dbReference type="Pfam" id="PF00664">
    <property type="entry name" value="ABC_membrane"/>
    <property type="match status" value="1"/>
</dbReference>
<dbReference type="EMBL" id="FCOI02000034">
    <property type="protein sequence ID" value="SAK90236.1"/>
    <property type="molecule type" value="Genomic_DNA"/>
</dbReference>
<evidence type="ECO:0000256" key="3">
    <source>
        <dbReference type="ARBA" id="ARBA00022475"/>
    </source>
</evidence>
<feature type="domain" description="ABC transporter" evidence="13">
    <location>
        <begin position="355"/>
        <end position="589"/>
    </location>
</feature>
<dbReference type="InterPro" id="IPR003593">
    <property type="entry name" value="AAA+_ATPase"/>
</dbReference>
<evidence type="ECO:0000313" key="15">
    <source>
        <dbReference type="EMBL" id="SAK90236.1"/>
    </source>
</evidence>
<dbReference type="RefSeq" id="WP_061164152.1">
    <property type="nucleotide sequence ID" value="NZ_FCOI02000034.1"/>
</dbReference>
<evidence type="ECO:0000256" key="9">
    <source>
        <dbReference type="ARBA" id="ARBA00023136"/>
    </source>
</evidence>
<evidence type="ECO:0000259" key="13">
    <source>
        <dbReference type="PROSITE" id="PS50893"/>
    </source>
</evidence>
<dbReference type="InterPro" id="IPR017871">
    <property type="entry name" value="ABC_transporter-like_CS"/>
</dbReference>
<dbReference type="SUPFAM" id="SSF90123">
    <property type="entry name" value="ABC transporter transmembrane region"/>
    <property type="match status" value="1"/>
</dbReference>
<feature type="domain" description="ABC transmembrane type-1" evidence="14">
    <location>
        <begin position="34"/>
        <end position="318"/>
    </location>
</feature>
<dbReference type="FunFam" id="3.40.50.300:FF:000186">
    <property type="entry name" value="ATP-binding cassette sub-family B member 7, mitochondrial"/>
    <property type="match status" value="1"/>
</dbReference>
<feature type="transmembrane region" description="Helical" evidence="11">
    <location>
        <begin position="66"/>
        <end position="84"/>
    </location>
</feature>
<dbReference type="GO" id="GO:0005886">
    <property type="term" value="C:plasma membrane"/>
    <property type="evidence" value="ECO:0007669"/>
    <property type="project" value="UniProtKB-SubCell"/>
</dbReference>